<dbReference type="Proteomes" id="UP000072353">
    <property type="component" value="Unassembled WGS sequence"/>
</dbReference>
<gene>
    <name evidence="1" type="ORF">ERS132521_00817</name>
</gene>
<dbReference type="AlphaFoldDB" id="A0A0Z8HHU8"/>
<evidence type="ECO:0000313" key="2">
    <source>
        <dbReference type="Proteomes" id="UP000072353"/>
    </source>
</evidence>
<reference evidence="1 2" key="1">
    <citation type="submission" date="2016-02" db="EMBL/GenBank/DDBJ databases">
        <authorList>
            <consortium name="Pathogen Informatics"/>
        </authorList>
    </citation>
    <scope>NUCLEOTIDE SEQUENCE [LARGE SCALE GENOMIC DNA]</scope>
    <source>
        <strain evidence="1 2">SS975</strain>
    </source>
</reference>
<proteinExistence type="predicted"/>
<dbReference type="EMBL" id="FILL01000005">
    <property type="protein sequence ID" value="CYX37625.1"/>
    <property type="molecule type" value="Genomic_DNA"/>
</dbReference>
<organism evidence="1 2">
    <name type="scientific">Streptococcus suis</name>
    <dbReference type="NCBI Taxonomy" id="1307"/>
    <lineage>
        <taxon>Bacteria</taxon>
        <taxon>Bacillati</taxon>
        <taxon>Bacillota</taxon>
        <taxon>Bacilli</taxon>
        <taxon>Lactobacillales</taxon>
        <taxon>Streptococcaceae</taxon>
        <taxon>Streptococcus</taxon>
    </lineage>
</organism>
<name>A0A0Z8HHU8_STRSU</name>
<accession>A0A0Z8HHU8</accession>
<comment type="caution">
    <text evidence="1">The sequence shown here is derived from an EMBL/GenBank/DDBJ whole genome shotgun (WGS) entry which is preliminary data.</text>
</comment>
<evidence type="ECO:0000313" key="1">
    <source>
        <dbReference type="EMBL" id="CYX37625.1"/>
    </source>
</evidence>
<dbReference type="RefSeq" id="WP_024388476.1">
    <property type="nucleotide sequence ID" value="NZ_AP023392.1"/>
</dbReference>
<sequence length="113" mass="13263">MIKGQISQDVPHFTIKLTQSYDHRLEEDLLVNSIQEWLEKEFRLSAEHIEVYSVRLSDADTERKEFNCFVYKHGGSSLSNLIPCNPKIPIQIQGGNPRQIRHHHVENIEWNIK</sequence>
<protein>
    <submittedName>
        <fullName evidence="1">Uncharacterized protein</fullName>
    </submittedName>
</protein>